<protein>
    <submittedName>
        <fullName evidence="1">Uncharacterized protein</fullName>
    </submittedName>
</protein>
<sequence>MPPDGLGSMRWPCLCEKRGFRETLIYSVWLRCFTFFETAEDERFHSCFKKNRALPNEMTARFQEAL</sequence>
<dbReference type="AlphaFoldDB" id="A0A7W8C0D2"/>
<organism evidence="1 2">
    <name type="scientific">Desulfovibrio intestinalis</name>
    <dbReference type="NCBI Taxonomy" id="58621"/>
    <lineage>
        <taxon>Bacteria</taxon>
        <taxon>Pseudomonadati</taxon>
        <taxon>Thermodesulfobacteriota</taxon>
        <taxon>Desulfovibrionia</taxon>
        <taxon>Desulfovibrionales</taxon>
        <taxon>Desulfovibrionaceae</taxon>
        <taxon>Desulfovibrio</taxon>
    </lineage>
</organism>
<name>A0A7W8C0D2_9BACT</name>
<dbReference type="Proteomes" id="UP000539075">
    <property type="component" value="Unassembled WGS sequence"/>
</dbReference>
<keyword evidence="2" id="KW-1185">Reference proteome</keyword>
<comment type="caution">
    <text evidence="1">The sequence shown here is derived from an EMBL/GenBank/DDBJ whole genome shotgun (WGS) entry which is preliminary data.</text>
</comment>
<evidence type="ECO:0000313" key="2">
    <source>
        <dbReference type="Proteomes" id="UP000539075"/>
    </source>
</evidence>
<evidence type="ECO:0000313" key="1">
    <source>
        <dbReference type="EMBL" id="MBB5142137.1"/>
    </source>
</evidence>
<accession>A0A7W8C0D2</accession>
<gene>
    <name evidence="1" type="ORF">HNQ38_000200</name>
</gene>
<dbReference type="EMBL" id="JACHGO010000001">
    <property type="protein sequence ID" value="MBB5142137.1"/>
    <property type="molecule type" value="Genomic_DNA"/>
</dbReference>
<proteinExistence type="predicted"/>
<reference evidence="1 2" key="1">
    <citation type="submission" date="2020-08" db="EMBL/GenBank/DDBJ databases">
        <title>Genomic Encyclopedia of Type Strains, Phase IV (KMG-IV): sequencing the most valuable type-strain genomes for metagenomic binning, comparative biology and taxonomic classification.</title>
        <authorList>
            <person name="Goeker M."/>
        </authorList>
    </citation>
    <scope>NUCLEOTIDE SEQUENCE [LARGE SCALE GENOMIC DNA]</scope>
    <source>
        <strain evidence="1 2">DSM 11275</strain>
    </source>
</reference>